<protein>
    <submittedName>
        <fullName evidence="1">Uncharacterized protein</fullName>
    </submittedName>
</protein>
<dbReference type="RefSeq" id="WP_112136312.1">
    <property type="nucleotide sequence ID" value="NZ_CP016181.1"/>
</dbReference>
<gene>
    <name evidence="1" type="ORF">A8139_05520</name>
</gene>
<dbReference type="Proteomes" id="UP000249898">
    <property type="component" value="Chromosome"/>
</dbReference>
<dbReference type="Pfam" id="PF10963">
    <property type="entry name" value="Phage_TAC_10"/>
    <property type="match status" value="1"/>
</dbReference>
<evidence type="ECO:0000313" key="1">
    <source>
        <dbReference type="EMBL" id="AWX99509.1"/>
    </source>
</evidence>
<dbReference type="AlphaFoldDB" id="A0A2Z4PPX1"/>
<dbReference type="EMBL" id="CP016181">
    <property type="protein sequence ID" value="AWX99509.1"/>
    <property type="molecule type" value="Genomic_DNA"/>
</dbReference>
<dbReference type="OrthoDB" id="5908298at2"/>
<proteinExistence type="predicted"/>
<name>A0A2Z4PPX1_9GAMM</name>
<reference evidence="1 2" key="1">
    <citation type="submission" date="2016-06" db="EMBL/GenBank/DDBJ databases">
        <title>The sequenced genome of the ice-adhering bacterium Marinomonas primoryensis, from Antarctica.</title>
        <authorList>
            <person name="Graham L."/>
            <person name="Vance T.D.R."/>
            <person name="Davies P.L."/>
        </authorList>
    </citation>
    <scope>NUCLEOTIDE SEQUENCE [LARGE SCALE GENOMIC DNA]</scope>
    <source>
        <strain evidence="1 2">AceL</strain>
    </source>
</reference>
<sequence length="102" mass="11547">MPLITITLGEGEEEQDLRFEVTMENYNQHINDSMPDEKVGPAYNFLMAHVHQEDKAKFKDIILVDEKVPRGMLAILMMGEVSQAMNGTLSVKIKKPSKSLNK</sequence>
<evidence type="ECO:0000313" key="2">
    <source>
        <dbReference type="Proteomes" id="UP000249898"/>
    </source>
</evidence>
<accession>A0A2Z4PPX1</accession>
<organism evidence="1 2">
    <name type="scientific">Marinomonas primoryensis</name>
    <dbReference type="NCBI Taxonomy" id="178399"/>
    <lineage>
        <taxon>Bacteria</taxon>
        <taxon>Pseudomonadati</taxon>
        <taxon>Pseudomonadota</taxon>
        <taxon>Gammaproteobacteria</taxon>
        <taxon>Oceanospirillales</taxon>
        <taxon>Oceanospirillaceae</taxon>
        <taxon>Marinomonas</taxon>
    </lineage>
</organism>
<dbReference type="InterPro" id="IPR024406">
    <property type="entry name" value="TAC-10"/>
</dbReference>